<reference evidence="1" key="1">
    <citation type="journal article" date="2012" name="Proc. Natl. Acad. Sci. U.S.A.">
        <title>Antigenic diversity is generated by distinct evolutionary mechanisms in African trypanosome species.</title>
        <authorList>
            <person name="Jackson A.P."/>
            <person name="Berry A."/>
            <person name="Aslett M."/>
            <person name="Allison H.C."/>
            <person name="Burton P."/>
            <person name="Vavrova-Anderson J."/>
            <person name="Brown R."/>
            <person name="Browne H."/>
            <person name="Corton N."/>
            <person name="Hauser H."/>
            <person name="Gamble J."/>
            <person name="Gilderthorp R."/>
            <person name="Marcello L."/>
            <person name="McQuillan J."/>
            <person name="Otto T.D."/>
            <person name="Quail M.A."/>
            <person name="Sanders M.J."/>
            <person name="van Tonder A."/>
            <person name="Ginger M.L."/>
            <person name="Field M.C."/>
            <person name="Barry J.D."/>
            <person name="Hertz-Fowler C."/>
            <person name="Berriman M."/>
        </authorList>
    </citation>
    <scope>NUCLEOTIDE SEQUENCE</scope>
    <source>
        <strain evidence="1">Y486</strain>
    </source>
</reference>
<dbReference type="Pfam" id="PF10178">
    <property type="entry name" value="PAC3"/>
    <property type="match status" value="1"/>
</dbReference>
<proteinExistence type="predicted"/>
<dbReference type="GO" id="GO:0043248">
    <property type="term" value="P:proteasome assembly"/>
    <property type="evidence" value="ECO:0007669"/>
    <property type="project" value="InterPro"/>
</dbReference>
<dbReference type="EMBL" id="HE573019">
    <property type="protein sequence ID" value="CCC46938.1"/>
    <property type="molecule type" value="Genomic_DNA"/>
</dbReference>
<dbReference type="PANTHER" id="PTHR31051:SF1">
    <property type="entry name" value="PROTEASOME ASSEMBLY CHAPERONE 3"/>
    <property type="match status" value="1"/>
</dbReference>
<protein>
    <submittedName>
        <fullName evidence="1">Uncharacterized protein</fullName>
    </submittedName>
</protein>
<name>G0TSL1_TRYVY</name>
<sequence length="155" mass="16805">MGDAPLVNFRQHSFVYGSDSSVLHVSQQCFSDYIWILVTEDDTCMPGVVLRFDPTEEGPCAVGGGVGTLPSLPCEHLLGVRDHPLTNVLAGALAHSISKEGERRPLLLCISITKTAERLKDAAERLGFVREIVGAVTGTGIGDIELDQRRYVEVQ</sequence>
<evidence type="ECO:0000313" key="1">
    <source>
        <dbReference type="EMBL" id="CCC46938.1"/>
    </source>
</evidence>
<dbReference type="InterPro" id="IPR053720">
    <property type="entry name" value="Psm_Assembly_Chaperone"/>
</dbReference>
<dbReference type="AlphaFoldDB" id="G0TSL1"/>
<dbReference type="VEuPathDB" id="TriTrypDB:TvY486_0301280"/>
<accession>G0TSL1</accession>
<dbReference type="InterPro" id="IPR018788">
    <property type="entry name" value="Proteasome_assmbl_chp_3"/>
</dbReference>
<dbReference type="PANTHER" id="PTHR31051">
    <property type="entry name" value="PROTEASOME ASSEMBLY CHAPERONE 3"/>
    <property type="match status" value="1"/>
</dbReference>
<organism evidence="1">
    <name type="scientific">Trypanosoma vivax (strain Y486)</name>
    <dbReference type="NCBI Taxonomy" id="1055687"/>
    <lineage>
        <taxon>Eukaryota</taxon>
        <taxon>Discoba</taxon>
        <taxon>Euglenozoa</taxon>
        <taxon>Kinetoplastea</taxon>
        <taxon>Metakinetoplastina</taxon>
        <taxon>Trypanosomatida</taxon>
        <taxon>Trypanosomatidae</taxon>
        <taxon>Trypanosoma</taxon>
        <taxon>Duttonella</taxon>
    </lineage>
</organism>
<dbReference type="Gene3D" id="3.30.230.90">
    <property type="match status" value="1"/>
</dbReference>
<dbReference type="OMA" id="PCECLLG"/>
<gene>
    <name evidence="1" type="ORF">TVY486_0301280</name>
</gene>